<dbReference type="Pfam" id="PF12625">
    <property type="entry name" value="Arabinose_bd"/>
    <property type="match status" value="1"/>
</dbReference>
<dbReference type="EMBL" id="AEIG01000056">
    <property type="protein sequence ID" value="EGG29333.1"/>
    <property type="molecule type" value="Genomic_DNA"/>
</dbReference>
<dbReference type="Gene3D" id="1.10.10.60">
    <property type="entry name" value="Homeodomain-like"/>
    <property type="match status" value="1"/>
</dbReference>
<reference evidence="1 2" key="1">
    <citation type="journal article" date="2011" name="J. Bacteriol.">
        <title>Genome sequence of strain IMCC3088, a proteorhodopsin-containing marine bacterium belonging to the OM60/NOR5 clade.</title>
        <authorList>
            <person name="Jang Y."/>
            <person name="Oh H.M."/>
            <person name="Kang I."/>
            <person name="Lee K."/>
            <person name="Yang S.J."/>
            <person name="Cho J.C."/>
        </authorList>
    </citation>
    <scope>NUCLEOTIDE SEQUENCE [LARGE SCALE GENOMIC DNA]</scope>
    <source>
        <strain evidence="1 2">IMCC3088</strain>
    </source>
</reference>
<dbReference type="InterPro" id="IPR018060">
    <property type="entry name" value="HTH_AraC"/>
</dbReference>
<dbReference type="RefSeq" id="WP_009576140.1">
    <property type="nucleotide sequence ID" value="NZ_AEIG01000056.1"/>
</dbReference>
<keyword evidence="2" id="KW-1185">Reference proteome</keyword>
<dbReference type="PROSITE" id="PS01124">
    <property type="entry name" value="HTH_ARAC_FAMILY_2"/>
    <property type="match status" value="1"/>
</dbReference>
<evidence type="ECO:0000313" key="2">
    <source>
        <dbReference type="Proteomes" id="UP000005615"/>
    </source>
</evidence>
<dbReference type="Proteomes" id="UP000005615">
    <property type="component" value="Unassembled WGS sequence"/>
</dbReference>
<gene>
    <name evidence="1" type="ORF">IMCC3088_1906</name>
</gene>
<dbReference type="SUPFAM" id="SSF46689">
    <property type="entry name" value="Homeodomain-like"/>
    <property type="match status" value="1"/>
</dbReference>
<dbReference type="OrthoDB" id="5582699at2"/>
<name>F3L2Y2_9GAMM</name>
<dbReference type="GO" id="GO:0000976">
    <property type="term" value="F:transcription cis-regulatory region binding"/>
    <property type="evidence" value="ECO:0007669"/>
    <property type="project" value="TreeGrafter"/>
</dbReference>
<dbReference type="InterPro" id="IPR009057">
    <property type="entry name" value="Homeodomain-like_sf"/>
</dbReference>
<dbReference type="GO" id="GO:0003700">
    <property type="term" value="F:DNA-binding transcription factor activity"/>
    <property type="evidence" value="ECO:0007669"/>
    <property type="project" value="InterPro"/>
</dbReference>
<proteinExistence type="predicted"/>
<dbReference type="InterPro" id="IPR032687">
    <property type="entry name" value="AraC-type_N"/>
</dbReference>
<evidence type="ECO:0000313" key="1">
    <source>
        <dbReference type="EMBL" id="EGG29333.1"/>
    </source>
</evidence>
<dbReference type="PANTHER" id="PTHR47894:SF1">
    <property type="entry name" value="HTH-TYPE TRANSCRIPTIONAL REGULATOR VQSM"/>
    <property type="match status" value="1"/>
</dbReference>
<dbReference type="Pfam" id="PF12833">
    <property type="entry name" value="HTH_18"/>
    <property type="match status" value="1"/>
</dbReference>
<dbReference type="SMART" id="SM00342">
    <property type="entry name" value="HTH_ARAC"/>
    <property type="match status" value="1"/>
</dbReference>
<dbReference type="AlphaFoldDB" id="F3L2Y2"/>
<dbReference type="STRING" id="2518989.IMCC3088_1906"/>
<dbReference type="GO" id="GO:0005829">
    <property type="term" value="C:cytosol"/>
    <property type="evidence" value="ECO:0007669"/>
    <property type="project" value="TreeGrafter"/>
</dbReference>
<dbReference type="PANTHER" id="PTHR47894">
    <property type="entry name" value="HTH-TYPE TRANSCRIPTIONAL REGULATOR GADX"/>
    <property type="match status" value="1"/>
</dbReference>
<protein>
    <submittedName>
        <fullName evidence="1">Transcriptional regulator, AraC family</fullName>
    </submittedName>
</protein>
<sequence>MSQRREDFIPSLYTRITARVLNLQERDLPRLLAGSGLDPAILMPGDNTLISAQSQMVIIDNARALYGKPGFGLVAGSQLTPNTFGPIGYLALSSPTLMRAMMALRDFLPLRISFTHLEIADVENYLCCRLKITVPVSEENRIHLTECFALVVKAVADAVTGEALPDLKFTFSYPAPSYAEKYHEALRAEVSFDAETDAFWIPSQFAQYANVSSDTQSYQRARDLCEEILQSAPRKHLTLADRLRQLMLSQPAATVSEDMLARAMFTSKRTIARRLAAEGTSYRQVRDSTLAELAARHLQETTLSTEAIAAILGYNDVANFRRACRRWFGMPPSEVRALPSDPLVTSDLRLRASSEH</sequence>
<dbReference type="eggNOG" id="COG2207">
    <property type="taxonomic scope" value="Bacteria"/>
</dbReference>
<organism evidence="1 2">
    <name type="scientific">Aequoribacter fuscus</name>
    <dbReference type="NCBI Taxonomy" id="2518989"/>
    <lineage>
        <taxon>Bacteria</taxon>
        <taxon>Pseudomonadati</taxon>
        <taxon>Pseudomonadota</taxon>
        <taxon>Gammaproteobacteria</taxon>
        <taxon>Cellvibrionales</taxon>
        <taxon>Halieaceae</taxon>
        <taxon>Aequoribacter</taxon>
    </lineage>
</organism>
<accession>F3L2Y2</accession>
<comment type="caution">
    <text evidence="1">The sequence shown here is derived from an EMBL/GenBank/DDBJ whole genome shotgun (WGS) entry which is preliminary data.</text>
</comment>